<dbReference type="InterPro" id="IPR030895">
    <property type="entry name" value="T5SS_PEPC_rpt"/>
</dbReference>
<dbReference type="GO" id="GO:0009653">
    <property type="term" value="P:anatomical structure morphogenesis"/>
    <property type="evidence" value="ECO:0007669"/>
    <property type="project" value="TreeGrafter"/>
</dbReference>
<dbReference type="Proteomes" id="UP000315252">
    <property type="component" value="Unassembled WGS sequence"/>
</dbReference>
<dbReference type="InterPro" id="IPR010221">
    <property type="entry name" value="VCBS_dom"/>
</dbReference>
<dbReference type="InterPro" id="IPR018511">
    <property type="entry name" value="Hemolysin-typ_Ca-bd_CS"/>
</dbReference>
<name>A0A545U1I8_9PROT</name>
<dbReference type="Gene3D" id="2.150.10.10">
    <property type="entry name" value="Serralysin-like metalloprotease, C-terminal"/>
    <property type="match status" value="1"/>
</dbReference>
<dbReference type="Pfam" id="PF17963">
    <property type="entry name" value="Big_9"/>
    <property type="match status" value="1"/>
</dbReference>
<dbReference type="InterPro" id="IPR039005">
    <property type="entry name" value="CSPG_rpt"/>
</dbReference>
<dbReference type="PANTHER" id="PTHR45739:SF8">
    <property type="entry name" value="FRAS1-RELATED EXTRACELLULAR MATRIX PROTEIN 1"/>
    <property type="match status" value="1"/>
</dbReference>
<feature type="compositionally biased region" description="Low complexity" evidence="4">
    <location>
        <begin position="490"/>
        <end position="500"/>
    </location>
</feature>
<proteinExistence type="predicted"/>
<dbReference type="RefSeq" id="WP_142894462.1">
    <property type="nucleotide sequence ID" value="NZ_ML660052.1"/>
</dbReference>
<reference evidence="6 7" key="1">
    <citation type="submission" date="2019-06" db="EMBL/GenBank/DDBJ databases">
        <title>Whole genome sequence for Rhodospirillaceae sp. R148.</title>
        <authorList>
            <person name="Wang G."/>
        </authorList>
    </citation>
    <scope>NUCLEOTIDE SEQUENCE [LARGE SCALE GENOMIC DNA]</scope>
    <source>
        <strain evidence="6 7">R148</strain>
    </source>
</reference>
<feature type="region of interest" description="Disordered" evidence="4">
    <location>
        <begin position="318"/>
        <end position="547"/>
    </location>
</feature>
<feature type="compositionally biased region" description="Low complexity" evidence="4">
    <location>
        <begin position="519"/>
        <end position="531"/>
    </location>
</feature>
<dbReference type="InterPro" id="IPR006860">
    <property type="entry name" value="FecR"/>
</dbReference>
<evidence type="ECO:0000256" key="3">
    <source>
        <dbReference type="ARBA" id="ARBA00023180"/>
    </source>
</evidence>
<protein>
    <recommendedName>
        <fullName evidence="5">FecR protein domain-containing protein</fullName>
    </recommendedName>
</protein>
<dbReference type="InterPro" id="IPR051561">
    <property type="entry name" value="FRAS1_ECM"/>
</dbReference>
<comment type="caution">
    <text evidence="6">The sequence shown here is derived from an EMBL/GenBank/DDBJ whole genome shotgun (WGS) entry which is preliminary data.</text>
</comment>
<feature type="domain" description="FecR protein" evidence="5">
    <location>
        <begin position="139"/>
        <end position="242"/>
    </location>
</feature>
<evidence type="ECO:0000259" key="5">
    <source>
        <dbReference type="Pfam" id="PF04773"/>
    </source>
</evidence>
<dbReference type="Pfam" id="PF00353">
    <property type="entry name" value="HemolysinCabind"/>
    <property type="match status" value="1"/>
</dbReference>
<evidence type="ECO:0000256" key="2">
    <source>
        <dbReference type="ARBA" id="ARBA00022737"/>
    </source>
</evidence>
<feature type="compositionally biased region" description="Low complexity" evidence="4">
    <location>
        <begin position="395"/>
        <end position="412"/>
    </location>
</feature>
<dbReference type="PANTHER" id="PTHR45739">
    <property type="entry name" value="MATRIX PROTEIN, PUTATIVE-RELATED"/>
    <property type="match status" value="1"/>
</dbReference>
<dbReference type="PROSITE" id="PS00330">
    <property type="entry name" value="HEMOLYSIN_CALCIUM"/>
    <property type="match status" value="1"/>
</dbReference>
<dbReference type="InterPro" id="IPR011049">
    <property type="entry name" value="Serralysin-like_metalloprot_C"/>
</dbReference>
<dbReference type="EMBL" id="VHSH01000001">
    <property type="protein sequence ID" value="TQV83304.1"/>
    <property type="molecule type" value="Genomic_DNA"/>
</dbReference>
<dbReference type="NCBIfam" id="TIGR01965">
    <property type="entry name" value="VCBS_repeat"/>
    <property type="match status" value="1"/>
</dbReference>
<keyword evidence="2" id="KW-0677">Repeat</keyword>
<keyword evidence="1" id="KW-0732">Signal</keyword>
<keyword evidence="3" id="KW-0325">Glycoprotein</keyword>
<dbReference type="OrthoDB" id="9773411at2"/>
<evidence type="ECO:0000256" key="4">
    <source>
        <dbReference type="SAM" id="MobiDB-lite"/>
    </source>
</evidence>
<organism evidence="6 7">
    <name type="scientific">Denitrobaculum tricleocarpae</name>
    <dbReference type="NCBI Taxonomy" id="2591009"/>
    <lineage>
        <taxon>Bacteria</taxon>
        <taxon>Pseudomonadati</taxon>
        <taxon>Pseudomonadota</taxon>
        <taxon>Alphaproteobacteria</taxon>
        <taxon>Rhodospirillales</taxon>
        <taxon>Rhodospirillaceae</taxon>
        <taxon>Denitrobaculum</taxon>
    </lineage>
</organism>
<feature type="compositionally biased region" description="Low complexity" evidence="4">
    <location>
        <begin position="332"/>
        <end position="342"/>
    </location>
</feature>
<accession>A0A545U1I8</accession>
<dbReference type="GO" id="GO:0005509">
    <property type="term" value="F:calcium ion binding"/>
    <property type="evidence" value="ECO:0007669"/>
    <property type="project" value="InterPro"/>
</dbReference>
<dbReference type="Pfam" id="PF04773">
    <property type="entry name" value="FecR"/>
    <property type="match status" value="1"/>
</dbReference>
<dbReference type="Pfam" id="PF16184">
    <property type="entry name" value="Cadherin_3"/>
    <property type="match status" value="4"/>
</dbReference>
<dbReference type="PROSITE" id="PS51854">
    <property type="entry name" value="CSPG"/>
    <property type="match status" value="4"/>
</dbReference>
<keyword evidence="7" id="KW-1185">Reference proteome</keyword>
<evidence type="ECO:0000313" key="6">
    <source>
        <dbReference type="EMBL" id="TQV83304.1"/>
    </source>
</evidence>
<gene>
    <name evidence="6" type="ORF">FKG95_01505</name>
</gene>
<sequence length="2953" mass="297067">MVANDHAGGLTSEQVVVMAESSGAPILIDDAHHLFSAEFEREGDSLVLSGDDGASIIVVDYFALGVPPDLASDAGAVLSSDLIAALVGPAAPGQYAQAGALPTAEPVGQVETLSGTARATRADGSVVELSEGAAVYQGDVLQTGPDTRLNVSFVDDTVFSLSGNARMVLNEVVYSPDASGNSMIMSLIQGAFTFITGQIAPTGDMQVNTPVVNIGIRGTTVHVTLGLEDGAVQISLSDGTVEFFNPLTGERVEPIGDTESLFTFRQPGLPPEETPKSPDVLEEERERAIEVRSVQAQAEQRTDLDDDDQFEDELQRAELFEPEEISDQTARSGSSSSTQQGEGEPGVGETQGTSDGQETATDATPAAASAGGEASETEQVPSSGPDVAERAVPGQTQTAQATASAEASTPQAGELPSSGPGGAVQDESAGVGNPESELAQSVESALLDEPAPLVTGAGPVTPGQVLPSGGIGTFDEPDFGAERIIGTDVASSSSNTTITTSPPPSASNQSVAIETFPASVSTSSSRSETSVPIITEPVPETSQPDSIPVKPAPVLGNNSLDVAEGGTAILNSDNLSATDAQTADTDLVFSVSAVQNGRFEFVAAPGLAITSFTQADVKAGAVQFVHDGGEDPPSYSVAISNGESEAPVAVADTGGYINVNDAPLMDLNGGGGGAGALADFTAGAQPVAIIPAAEIIDPDSGSLKRVTVTIADPRDTGFEVLQTDVTGTGISITGNGSSSLVLSGAASLAEYQQVLQRITYQNTAASPTAGERQIELRADDGAGANSLSEVAAAVVSVKPDTPPVLIENSLSLNKGETVFLTSANLSATDVETADADLVFAVSAVQNGQFERAAAPGQAVTSFTQLEVTQGAILFVHDGSTNPAAYSVAVGDGTNITVPVPAVVDFIAPNSPPLLINNNLTIEEGETVVLGTGSLSASDIESDDEDLVFTVSSVAGGRFELVASPGIAITSFSQAQVTGGLVQFVHDGEETAPSYGVSVSDGFNTTPADPAVVDFRKENDLPEVVENRLKLDEGETVVLDASNLRATDTESDDAGLIFTVSNIQHGQFELVAAPGVAVTSFSQAQIAAGAVKFVHDGGEVQPSYSVSVSDGEDSTAPAAAGITFLPVNDEPVVDLNGEDGASFIEGGVAQVVDADLVISDEDSANLAGATVVIENIVNPGDEVLSAVTTGTNILAIYDSATGQLDLSGDDSRSNYQQVLRSITYRNLSDDPTAGGNNQRNIRYSVSDGVATSVAAVASLLLVAVNDVPLAAADTGETDEDAVLSVPADGVLSNDSDPESGDVLTVSAVEGSAANVGNQVALSSGALVTVNADGSYDYDPNGAFDQLQPGESTTDNFTYRVSDGNGGSAPASVTITINGRQNTTVIDDAVENVIGAGATLFANDLIVAEFGTAVLSIADGGEVSADSTVIAANAGSDGTVDINQGGVLTTLVMEVGSGGTGTLLLDGVGSMLTVGAADAIDPGLYVGGFNGGTGEVTVSGGATLNAFNFDVGRGRTGSLSGVATIQDPGTVVNIDSRFGDFEGPSGLPENNGGFLRAARNDGDVGELHILNGAVVNIEAGFQETEPEFQLGRNQGSRGMAVIDAATLNILQTTPADPNPSEGSLGGPLLRVGRGGQGELTVQNGGQINMTGEKSALFVGRFATADGTFVVDGLGSRVQLSGDSAHFSIGTDGTGSATIRNGASVEVSETGSSVTIAEIAGSTGNLEISEGGMLTTRAIEVGRGGDGMLVVDGSGTFVTVGAESMLVDTGIRVGGSGGGFGSFTVSGGALLESMFVDIGRGATGTLSGVGIIRDPGTIVNLDNRFGNFGPPFENSGGALRVARDAGDIGELSILNGAVLNIGAGIREVEPGIQIAREAGSQGGVLIDSSNVNITQSAPSDPGNDDFGPFVQVGRGGTGRLTVQNSGTISMIGDDTSFEVGRDAGSEGTLLVDGAGSKVALSGNSAFFAVGGSGSGNMTIRNSASVELLDSGSYFEVAANAGSAGTLNIEQGGSLTTRTLEIGSGGNGTAVLNGSGSTLTVGAAGAVDPGLFVGGFDGGFGDFTVSGGATLNAYNFQIGRGATGSLSGVATIQDAGTVVNLDNRFGNFNAPFENDAGFLRVARNNGDVGELNILNGAVVNISGGLTEVEPGFQIARNEGSQGTVVIDSATVNMTQTTPSDPENSVFGPFLTIGRGGTGAMTVQNGGQINVSGDNSSMQVGRTSTGDGALSVDGLGSKISITGKDTFVSVGSEGTGNISLSNQAVLELSGEGVSMEVGREDASSGTLNILSGSQLFMDGGTEFSQLRIGDRAGGEGSVVVQGADSLVSIAGPSGFSTRIIVGGEGQGTLETRDGGRVAVSRVDVGSFDTGVGIALVDNATWDIGADGMNIGRENVGSLEIRNDATVNAERARIGWTGGSNGAVELDATSQLNVGLIQVGHGFYDPIGDPDFGIDASAFGTFNLTGGTVNANETRIGNHERGIGVVVMDGGTWNDATRLEVGTQGNGTLLLQNGAVFTSNGDFGVIANAGGATGAVTVDSTSQLQINGFFSIGNGFFDPISDPDFGQDDTATGSLVINGGNVSIEDGDIGGLARGDGNVFLNGGNFDVASHLSVAHEGTAALTITNGGTITSNSASIGNTVGSDGNVTVGILGGAGAPASWNVTNTLSIGHGDVAQAAVASGLVVVAKDSSLTATNINIEEGGTLNTADKGTVNGNINLFGGTHITGNSPGTAIINGDFTMSSGVLDIEAAGLGAGQFDLMEVSGEASILSGLIDFSFIEGYEAETGDAVVFMKADAGMTFDQEKTSIAVSGVVRDFMFELVDDDHSLALIAQSDAIAGDSTIFMGGSLNDDFFGGAGDDLLRGGSGADSLTGGAGADIFAYARGDGGNSLNLADLLTDFEDGIDKIGLEDGLLFSDLTISADASDRAVVSVVDTGELLVVLDGLSSDLVDEQDFVLLV</sequence>
<evidence type="ECO:0000313" key="7">
    <source>
        <dbReference type="Proteomes" id="UP000315252"/>
    </source>
</evidence>
<feature type="region of interest" description="Disordered" evidence="4">
    <location>
        <begin position="263"/>
        <end position="286"/>
    </location>
</feature>
<feature type="compositionally biased region" description="Low complexity" evidence="4">
    <location>
        <begin position="358"/>
        <end position="378"/>
    </location>
</feature>
<dbReference type="NCBIfam" id="TIGR04393">
    <property type="entry name" value="rpt_T5SS_PEPC"/>
    <property type="match status" value="4"/>
</dbReference>
<evidence type="ECO:0000256" key="1">
    <source>
        <dbReference type="ARBA" id="ARBA00022729"/>
    </source>
</evidence>
<dbReference type="InterPro" id="IPR001343">
    <property type="entry name" value="Hemolysn_Ca-bd"/>
</dbReference>